<dbReference type="EMBL" id="CADIKI010000022">
    <property type="protein sequence ID" value="CAB3806023.1"/>
    <property type="molecule type" value="Genomic_DNA"/>
</dbReference>
<keyword evidence="1" id="KW-0175">Coiled coil</keyword>
<evidence type="ECO:0000313" key="3">
    <source>
        <dbReference type="EMBL" id="CAB3806023.1"/>
    </source>
</evidence>
<feature type="coiled-coil region" evidence="1">
    <location>
        <begin position="238"/>
        <end position="293"/>
    </location>
</feature>
<organism evidence="3 4">
    <name type="scientific">Paraburkholderia fynbosensis</name>
    <dbReference type="NCBI Taxonomy" id="1200993"/>
    <lineage>
        <taxon>Bacteria</taxon>
        <taxon>Pseudomonadati</taxon>
        <taxon>Pseudomonadota</taxon>
        <taxon>Betaproteobacteria</taxon>
        <taxon>Burkholderiales</taxon>
        <taxon>Burkholderiaceae</taxon>
        <taxon>Paraburkholderia</taxon>
    </lineage>
</organism>
<evidence type="ECO:0000256" key="2">
    <source>
        <dbReference type="SAM" id="Phobius"/>
    </source>
</evidence>
<gene>
    <name evidence="3" type="ORF">LMG27177_06023</name>
</gene>
<evidence type="ECO:0000313" key="4">
    <source>
        <dbReference type="Proteomes" id="UP000494252"/>
    </source>
</evidence>
<dbReference type="RefSeq" id="WP_246291307.1">
    <property type="nucleotide sequence ID" value="NZ_CADIKI010000022.1"/>
</dbReference>
<dbReference type="GO" id="GO:0004713">
    <property type="term" value="F:protein tyrosine kinase activity"/>
    <property type="evidence" value="ECO:0007669"/>
    <property type="project" value="TreeGrafter"/>
</dbReference>
<keyword evidence="2" id="KW-1133">Transmembrane helix</keyword>
<protein>
    <recommendedName>
        <fullName evidence="5">Chain-length determining protein</fullName>
    </recommendedName>
</protein>
<keyword evidence="2" id="KW-0812">Transmembrane</keyword>
<dbReference type="AlphaFoldDB" id="A0A6J5GTV9"/>
<dbReference type="GO" id="GO:0005886">
    <property type="term" value="C:plasma membrane"/>
    <property type="evidence" value="ECO:0007669"/>
    <property type="project" value="TreeGrafter"/>
</dbReference>
<feature type="transmembrane region" description="Helical" evidence="2">
    <location>
        <begin position="36"/>
        <end position="55"/>
    </location>
</feature>
<dbReference type="PANTHER" id="PTHR32309:SF13">
    <property type="entry name" value="FERRIC ENTEROBACTIN TRANSPORT PROTEIN FEPE"/>
    <property type="match status" value="1"/>
</dbReference>
<evidence type="ECO:0000256" key="1">
    <source>
        <dbReference type="SAM" id="Coils"/>
    </source>
</evidence>
<dbReference type="Proteomes" id="UP000494252">
    <property type="component" value="Unassembled WGS sequence"/>
</dbReference>
<dbReference type="PANTHER" id="PTHR32309">
    <property type="entry name" value="TYROSINE-PROTEIN KINASE"/>
    <property type="match status" value="1"/>
</dbReference>
<sequence>MNESSPVITQDGMLRKMAAGYREKWRNLSTVSVFKLIIRLIFVAAILSAVYWIFVASDRYVSEASVIIQKTDEINNPNVDISTVVPGAAGPSRSDQLLLREYLLSADMLKKLDAALDLRAHYSDRRWDPVSRMWFKNAPPEWFYRYWLSRIDVEYDDYSGVLRISTQAYDPKTAQAIASFMVREGEAHMNQIGHDLAQSQVDYLTKQVTLAHERVIETSNDLIDFQNRKGLMAPQATAESLNALIDKLETQRTEVEAQLASLPTTLSPNQPMVVMLKSNLKALQQQIAQKQAELTSPSRRALNYTVGEFQRLQMQAGFAQDLYKTALAALEKGRMDAARTLKMVSPLQAPTKPSYPMEPQRMYNMILTLLAAIALAGIVKLLEGIILDHVD</sequence>
<name>A0A6J5GTV9_9BURK</name>
<reference evidence="3 4" key="1">
    <citation type="submission" date="2020-04" db="EMBL/GenBank/DDBJ databases">
        <authorList>
            <person name="De Canck E."/>
        </authorList>
    </citation>
    <scope>NUCLEOTIDE SEQUENCE [LARGE SCALE GENOMIC DNA]</scope>
    <source>
        <strain evidence="3 4">LMG 27177</strain>
    </source>
</reference>
<dbReference type="InterPro" id="IPR050445">
    <property type="entry name" value="Bact_polysacc_biosynth/exp"/>
</dbReference>
<keyword evidence="2" id="KW-0472">Membrane</keyword>
<evidence type="ECO:0008006" key="5">
    <source>
        <dbReference type="Google" id="ProtNLM"/>
    </source>
</evidence>
<keyword evidence="4" id="KW-1185">Reference proteome</keyword>
<feature type="transmembrane region" description="Helical" evidence="2">
    <location>
        <begin position="362"/>
        <end position="382"/>
    </location>
</feature>
<accession>A0A6J5GTV9</accession>
<proteinExistence type="predicted"/>